<dbReference type="RefSeq" id="WP_185495789.1">
    <property type="nucleotide sequence ID" value="NZ_JAARUV010000010.1"/>
</dbReference>
<evidence type="ECO:0000313" key="2">
    <source>
        <dbReference type="Proteomes" id="UP000547643"/>
    </source>
</evidence>
<organism evidence="1 2">
    <name type="scientific">Listeria booriae</name>
    <dbReference type="NCBI Taxonomy" id="1552123"/>
    <lineage>
        <taxon>Bacteria</taxon>
        <taxon>Bacillati</taxon>
        <taxon>Bacillota</taxon>
        <taxon>Bacilli</taxon>
        <taxon>Bacillales</taxon>
        <taxon>Listeriaceae</taxon>
        <taxon>Listeria</taxon>
    </lineage>
</organism>
<sequence length="103" mass="11978">MDYPIAIDKEALYLYDMIQYPIKFCRAASATGTVVEYRYHIFKSVDSDNRYIIIMDNSEFLAAPNWLDSDLALFRFYLDDKYKKLPVYADLGNNESSYIFAGA</sequence>
<evidence type="ECO:0000313" key="1">
    <source>
        <dbReference type="EMBL" id="MBC1780560.1"/>
    </source>
</evidence>
<accession>A0A7X0XV20</accession>
<reference evidence="1 2" key="1">
    <citation type="submission" date="2020-03" db="EMBL/GenBank/DDBJ databases">
        <title>Soil Listeria distribution.</title>
        <authorList>
            <person name="Liao J."/>
            <person name="Wiedmann M."/>
        </authorList>
    </citation>
    <scope>NUCLEOTIDE SEQUENCE [LARGE SCALE GENOMIC DNA]</scope>
    <source>
        <strain evidence="1 2">FSL L7-1017</strain>
    </source>
</reference>
<gene>
    <name evidence="1" type="ORF">HCA46_17180</name>
</gene>
<name>A0A7X0XV20_9LIST</name>
<proteinExistence type="predicted"/>
<protein>
    <submittedName>
        <fullName evidence="1">Uncharacterized protein</fullName>
    </submittedName>
</protein>
<dbReference type="AlphaFoldDB" id="A0A7X0XV20"/>
<comment type="caution">
    <text evidence="1">The sequence shown here is derived from an EMBL/GenBank/DDBJ whole genome shotgun (WGS) entry which is preliminary data.</text>
</comment>
<dbReference type="Proteomes" id="UP000547643">
    <property type="component" value="Unassembled WGS sequence"/>
</dbReference>
<dbReference type="EMBL" id="JAARUV010000010">
    <property type="protein sequence ID" value="MBC1780560.1"/>
    <property type="molecule type" value="Genomic_DNA"/>
</dbReference>